<feature type="region of interest" description="Disordered" evidence="1">
    <location>
        <begin position="1"/>
        <end position="82"/>
    </location>
</feature>
<evidence type="ECO:0000313" key="3">
    <source>
        <dbReference type="Proteomes" id="UP001054821"/>
    </source>
</evidence>
<feature type="region of interest" description="Disordered" evidence="1">
    <location>
        <begin position="177"/>
        <end position="215"/>
    </location>
</feature>
<evidence type="ECO:0000313" key="2">
    <source>
        <dbReference type="EMBL" id="KAI5344415.1"/>
    </source>
</evidence>
<feature type="compositionally biased region" description="Acidic residues" evidence="1">
    <location>
        <begin position="40"/>
        <end position="63"/>
    </location>
</feature>
<name>A0AAD4WJ60_PRUDU</name>
<dbReference type="EMBL" id="JAJFAZ020000002">
    <property type="protein sequence ID" value="KAI5344415.1"/>
    <property type="molecule type" value="Genomic_DNA"/>
</dbReference>
<gene>
    <name evidence="2" type="ORF">L3X38_012292</name>
</gene>
<dbReference type="Proteomes" id="UP001054821">
    <property type="component" value="Chromosome 2"/>
</dbReference>
<protein>
    <submittedName>
        <fullName evidence="2">Uncharacterized protein</fullName>
    </submittedName>
</protein>
<feature type="compositionally biased region" description="Acidic residues" evidence="1">
    <location>
        <begin position="206"/>
        <end position="215"/>
    </location>
</feature>
<keyword evidence="3" id="KW-1185">Reference proteome</keyword>
<accession>A0AAD4WJ60</accession>
<evidence type="ECO:0000256" key="1">
    <source>
        <dbReference type="SAM" id="MobiDB-lite"/>
    </source>
</evidence>
<proteinExistence type="predicted"/>
<sequence>MGVDFFNPHGDANVGPESNPESGFYFDDPEPDPESRFYFDDPDPDPDYDDDDPDPYSDDDPDLDHEFVSNSDPRSRLRLPTPVPTQAQIPIRVPTKLVSYASSAAQIMTSRLMTPTHGLDCAYCGDLRHTCETCFKLHGYPDWWATLKDQGQCNTTSNEMIDHLEFGARDYSLWKSDQSPIHSDQLPDPPNPWEDISDPSLTPTDNTEEQDEDPL</sequence>
<comment type="caution">
    <text evidence="2">The sequence shown here is derived from an EMBL/GenBank/DDBJ whole genome shotgun (WGS) entry which is preliminary data.</text>
</comment>
<dbReference type="AlphaFoldDB" id="A0AAD4WJ60"/>
<organism evidence="2 3">
    <name type="scientific">Prunus dulcis</name>
    <name type="common">Almond</name>
    <name type="synonym">Amygdalus dulcis</name>
    <dbReference type="NCBI Taxonomy" id="3755"/>
    <lineage>
        <taxon>Eukaryota</taxon>
        <taxon>Viridiplantae</taxon>
        <taxon>Streptophyta</taxon>
        <taxon>Embryophyta</taxon>
        <taxon>Tracheophyta</taxon>
        <taxon>Spermatophyta</taxon>
        <taxon>Magnoliopsida</taxon>
        <taxon>eudicotyledons</taxon>
        <taxon>Gunneridae</taxon>
        <taxon>Pentapetalae</taxon>
        <taxon>rosids</taxon>
        <taxon>fabids</taxon>
        <taxon>Rosales</taxon>
        <taxon>Rosaceae</taxon>
        <taxon>Amygdaloideae</taxon>
        <taxon>Amygdaleae</taxon>
        <taxon>Prunus</taxon>
    </lineage>
</organism>
<reference evidence="2 3" key="1">
    <citation type="journal article" date="2022" name="G3 (Bethesda)">
        <title>Whole-genome sequence and methylome profiling of the almond [Prunus dulcis (Mill.) D.A. Webb] cultivar 'Nonpareil'.</title>
        <authorList>
            <person name="D'Amico-Willman K.M."/>
            <person name="Ouma W.Z."/>
            <person name="Meulia T."/>
            <person name="Sideli G.M."/>
            <person name="Gradziel T.M."/>
            <person name="Fresnedo-Ramirez J."/>
        </authorList>
    </citation>
    <scope>NUCLEOTIDE SEQUENCE [LARGE SCALE GENOMIC DNA]</scope>
    <source>
        <strain evidence="2">Clone GOH B32 T37-40</strain>
    </source>
</reference>